<dbReference type="EMBL" id="MF403008">
    <property type="protein sequence ID" value="AUZ95269.1"/>
    <property type="molecule type" value="Genomic_DNA"/>
</dbReference>
<name>A0A2L0V0F9_9CAUD</name>
<keyword evidence="2" id="KW-1185">Reference proteome</keyword>
<sequence length="151" mass="16956">MKISTYTGTVLSIANSFSEIPKVSNRVVSKSSYGYNLDDIALDGVDYPDYDKHFDVYYHVSDDGSTYYNSARIINEDETIIPPSFQELKTNAMTLIAPLYGKVDPSDVTYALHIITNPVWIHKAYIENDGDIVAAQRSNLNVHWADILEDA</sequence>
<accession>A0A2L0V0F9</accession>
<protein>
    <submittedName>
        <fullName evidence="1">Uncharacterized protein</fullName>
    </submittedName>
</protein>
<dbReference type="GeneID" id="40088513"/>
<dbReference type="RefSeq" id="YP_009612175.1">
    <property type="nucleotide sequence ID" value="NC_042013.1"/>
</dbReference>
<organism evidence="1 2">
    <name type="scientific">Agrobacterium phage Atu_ph07</name>
    <dbReference type="NCBI Taxonomy" id="2024264"/>
    <lineage>
        <taxon>Viruses</taxon>
        <taxon>Duplodnaviria</taxon>
        <taxon>Heunggongvirae</taxon>
        <taxon>Uroviricota</taxon>
        <taxon>Caudoviricetes</taxon>
        <taxon>Polybotosvirus</taxon>
        <taxon>Polybotosvirus Atuph07</taxon>
    </lineage>
</organism>
<reference evidence="1 2" key="1">
    <citation type="submission" date="2017-06" db="EMBL/GenBank/DDBJ databases">
        <authorList>
            <person name="Kim H.J."/>
            <person name="Triplett B.A."/>
        </authorList>
    </citation>
    <scope>NUCLEOTIDE SEQUENCE [LARGE SCALE GENOMIC DNA]</scope>
</reference>
<evidence type="ECO:0000313" key="2">
    <source>
        <dbReference type="Proteomes" id="UP000223025"/>
    </source>
</evidence>
<proteinExistence type="predicted"/>
<dbReference type="Proteomes" id="UP000223025">
    <property type="component" value="Segment"/>
</dbReference>
<evidence type="ECO:0000313" key="1">
    <source>
        <dbReference type="EMBL" id="AUZ95269.1"/>
    </source>
</evidence>
<dbReference type="KEGG" id="vg:40088513"/>